<sequence>MNCSLLLHLSASSTEEAFVIDEIKNRNNATMGINDFNLSLILNVALIY</sequence>
<comment type="caution">
    <text evidence="1">The sequence shown here is derived from an EMBL/GenBank/DDBJ whole genome shotgun (WGS) entry which is preliminary data.</text>
</comment>
<reference evidence="1" key="1">
    <citation type="submission" date="2013-07" db="EMBL/GenBank/DDBJ databases">
        <title>Sub-species coevolution in mutualistic symbiosis.</title>
        <authorList>
            <person name="Murfin K."/>
            <person name="Klassen J."/>
            <person name="Lee M."/>
            <person name="Forst S."/>
            <person name="Stock P."/>
            <person name="Goodrich-Blair H."/>
        </authorList>
    </citation>
    <scope>NUCLEOTIDE SEQUENCE [LARGE SCALE GENOMIC DNA]</scope>
    <source>
        <strain evidence="1">Feltiae Moldova</strain>
    </source>
</reference>
<dbReference type="HOGENOM" id="CLU_3159464_0_0_6"/>
<dbReference type="Proteomes" id="UP000028487">
    <property type="component" value="Unassembled WGS sequence"/>
</dbReference>
<proteinExistence type="predicted"/>
<organism evidence="1 2">
    <name type="scientific">Xenorhabdus bovienii str. feltiae Moldova</name>
    <dbReference type="NCBI Taxonomy" id="1398200"/>
    <lineage>
        <taxon>Bacteria</taxon>
        <taxon>Pseudomonadati</taxon>
        <taxon>Pseudomonadota</taxon>
        <taxon>Gammaproteobacteria</taxon>
        <taxon>Enterobacterales</taxon>
        <taxon>Morganellaceae</taxon>
        <taxon>Xenorhabdus</taxon>
    </lineage>
</organism>
<evidence type="ECO:0000313" key="1">
    <source>
        <dbReference type="EMBL" id="CDH00019.1"/>
    </source>
</evidence>
<protein>
    <submittedName>
        <fullName evidence="1">Uncharacterized protein</fullName>
    </submittedName>
</protein>
<name>A0A077NN56_XENBV</name>
<dbReference type="AlphaFoldDB" id="A0A077NN56"/>
<accession>A0A077NN56</accession>
<gene>
    <name evidence="1" type="ORF">XBFM1_1300003</name>
</gene>
<dbReference type="EMBL" id="CBSV010000036">
    <property type="protein sequence ID" value="CDH00019.1"/>
    <property type="molecule type" value="Genomic_DNA"/>
</dbReference>
<evidence type="ECO:0000313" key="2">
    <source>
        <dbReference type="Proteomes" id="UP000028487"/>
    </source>
</evidence>